<dbReference type="Proteomes" id="UP000198846">
    <property type="component" value="Unassembled WGS sequence"/>
</dbReference>
<reference evidence="1 2" key="1">
    <citation type="submission" date="2016-10" db="EMBL/GenBank/DDBJ databases">
        <authorList>
            <person name="de Groot N.N."/>
        </authorList>
    </citation>
    <scope>NUCLEOTIDE SEQUENCE [LARGE SCALE GENOMIC DNA]</scope>
    <source>
        <strain evidence="1 2">DSM 23842</strain>
    </source>
</reference>
<protein>
    <submittedName>
        <fullName evidence="1">Type IX secretion system membrane protein, PorP/SprF family</fullName>
    </submittedName>
</protein>
<proteinExistence type="predicted"/>
<dbReference type="RefSeq" id="WP_143034179.1">
    <property type="nucleotide sequence ID" value="NZ_FNQK01000025.1"/>
</dbReference>
<dbReference type="Pfam" id="PF11751">
    <property type="entry name" value="PorP_SprF"/>
    <property type="match status" value="1"/>
</dbReference>
<dbReference type="STRING" id="283786.SAMN04487990_12521"/>
<evidence type="ECO:0000313" key="1">
    <source>
        <dbReference type="EMBL" id="SEA68359.1"/>
    </source>
</evidence>
<dbReference type="NCBIfam" id="TIGR03519">
    <property type="entry name" value="T9SS_PorP_fam"/>
    <property type="match status" value="1"/>
</dbReference>
<dbReference type="OrthoDB" id="1393025at2"/>
<organism evidence="1 2">
    <name type="scientific">Bizionia paragorgiae</name>
    <dbReference type="NCBI Taxonomy" id="283786"/>
    <lineage>
        <taxon>Bacteria</taxon>
        <taxon>Pseudomonadati</taxon>
        <taxon>Bacteroidota</taxon>
        <taxon>Flavobacteriia</taxon>
        <taxon>Flavobacteriales</taxon>
        <taxon>Flavobacteriaceae</taxon>
        <taxon>Bizionia</taxon>
    </lineage>
</organism>
<feature type="non-terminal residue" evidence="1">
    <location>
        <position position="343"/>
    </location>
</feature>
<evidence type="ECO:0000313" key="2">
    <source>
        <dbReference type="Proteomes" id="UP000198846"/>
    </source>
</evidence>
<dbReference type="AlphaFoldDB" id="A0A1H4D7G2"/>
<keyword evidence="2" id="KW-1185">Reference proteome</keyword>
<accession>A0A1H4D7G2</accession>
<name>A0A1H4D7G2_BIZPA</name>
<gene>
    <name evidence="1" type="ORF">SAMN04487990_12521</name>
</gene>
<dbReference type="EMBL" id="FNQK01000025">
    <property type="protein sequence ID" value="SEA68359.1"/>
    <property type="molecule type" value="Genomic_DNA"/>
</dbReference>
<dbReference type="InterPro" id="IPR019861">
    <property type="entry name" value="PorP/SprF_Bacteroidetes"/>
</dbReference>
<sequence>MKRYILILLLLVTTIQLSYSQEEISDGVVAFNLPLRNSLTFNRFAIHPTFTFVREQDKYINFSNKREWVQFENAPLTYLAGYSGRFGENIGAGVSVFQQNYGVLTTFGGLLNFAYNARLDRESNLTFGLNIGAYKSGLNTGHVVTNFDDPSIDNVPENFLITINPGINYGIGFLDFGVSLKNSVTYNMESSAMIEDNPKQGIQGHLMYTGYMDVRGFLEDSKVTTLVKSEFQSDETILSAMAMITVPKGIWAQAGYNTLYGASAGLGINISPQIALEYNYEKALGDLTDFGPSHEFSIAYRFVSTEYYDYSSGDEVAGLISGNNKKRKRSKVTKKTIDRKALA</sequence>